<protein>
    <submittedName>
        <fullName evidence="3">VanW family protein</fullName>
    </submittedName>
</protein>
<gene>
    <name evidence="3" type="ORF">US62_C0033G0002</name>
</gene>
<dbReference type="PANTHER" id="PTHR35788">
    <property type="entry name" value="EXPORTED PROTEIN-RELATED"/>
    <property type="match status" value="1"/>
</dbReference>
<reference evidence="3 4" key="1">
    <citation type="journal article" date="2015" name="Nature">
        <title>rRNA introns, odd ribosomes, and small enigmatic genomes across a large radiation of phyla.</title>
        <authorList>
            <person name="Brown C.T."/>
            <person name="Hug L.A."/>
            <person name="Thomas B.C."/>
            <person name="Sharon I."/>
            <person name="Castelle C.J."/>
            <person name="Singh A."/>
            <person name="Wilkins M.J."/>
            <person name="Williams K.H."/>
            <person name="Banfield J.F."/>
        </authorList>
    </citation>
    <scope>NUCLEOTIDE SEQUENCE [LARGE SCALE GENOMIC DNA]</scope>
</reference>
<dbReference type="PANTHER" id="PTHR35788:SF1">
    <property type="entry name" value="EXPORTED PROTEIN"/>
    <property type="match status" value="1"/>
</dbReference>
<name>A0A0G0HPJ7_9BACT</name>
<comment type="caution">
    <text evidence="3">The sequence shown here is derived from an EMBL/GenBank/DDBJ whole genome shotgun (WGS) entry which is preliminary data.</text>
</comment>
<keyword evidence="1" id="KW-1133">Transmembrane helix</keyword>
<evidence type="ECO:0000256" key="1">
    <source>
        <dbReference type="SAM" id="Phobius"/>
    </source>
</evidence>
<proteinExistence type="predicted"/>
<sequence length="590" mass="65951">MCCNKLSRNMKVKTHINKIVVVVIAIVILLTAPLFFYFGTLFFYRDKVIPKVKVTGYDISGFKKYQLEEMFQSSITKPEKVILVTSDDQFTIPLNEINFEYDVDKTFENAYQYFRNDKFYNNSFRIFSSFITPVVVNPEYSLDETVFNEYLSVISSKISIEPVNPTILLNGNTLGVSKGSAGREVDLESLKNLIWHAFKKQDFKKIVIPIKKIDPTLDSEQEQKYLNRANTLNGKSITLFNNMFQKSVDTKTIMGFISPHGGYNESVISEYIDSFKNEVETEPQNSVFTFRDGRVQEFVPSKEGIKIKKDELIAAVSNGLSVLESGAVLNPIQIPAIKTAPEITNSEVNDLGINELIGRGESFYKGSILGRIHNIGLASSRISGALIKPGEIFSFNSAVGDVSVLTGYKQAYIIQDGKTILGDGGGVCQVSTTLFRAVLNSGLSIVERAAHSYRVGYYEQNSGPGLDATVYSPTTDFKFKNDTPANILIQTIYEPKIYKLTVEVYGTSDSRVASTTKPVVTSSTPPPEDLYMDDPTLPVGTVKQVDYKSWGAKVIFDYTVTRNGETLYQKKFVSNYKPWQAKFLRGTAPK</sequence>
<keyword evidence="1" id="KW-0472">Membrane</keyword>
<feature type="transmembrane region" description="Helical" evidence="1">
    <location>
        <begin position="20"/>
        <end position="44"/>
    </location>
</feature>
<dbReference type="Pfam" id="PF04294">
    <property type="entry name" value="VanW"/>
    <property type="match status" value="1"/>
</dbReference>
<dbReference type="AlphaFoldDB" id="A0A0G0HPJ7"/>
<evidence type="ECO:0000313" key="3">
    <source>
        <dbReference type="EMBL" id="KKQ44092.1"/>
    </source>
</evidence>
<feature type="domain" description="YoaR-like putative peptidoglycan binding" evidence="2">
    <location>
        <begin position="91"/>
        <end position="206"/>
    </location>
</feature>
<accession>A0A0G0HPJ7</accession>
<dbReference type="PATRIC" id="fig|1618546.3.peg.745"/>
<keyword evidence="1" id="KW-0812">Transmembrane</keyword>
<dbReference type="InterPro" id="IPR022029">
    <property type="entry name" value="YoaR-like_PG-bd"/>
</dbReference>
<dbReference type="InterPro" id="IPR007391">
    <property type="entry name" value="Vancomycin_resist_VanW"/>
</dbReference>
<evidence type="ECO:0000259" key="2">
    <source>
        <dbReference type="Pfam" id="PF12229"/>
    </source>
</evidence>
<dbReference type="InterPro" id="IPR052913">
    <property type="entry name" value="Glycopeptide_resist_protein"/>
</dbReference>
<dbReference type="EMBL" id="LBTR01000033">
    <property type="protein sequence ID" value="KKQ44092.1"/>
    <property type="molecule type" value="Genomic_DNA"/>
</dbReference>
<dbReference type="Proteomes" id="UP000034603">
    <property type="component" value="Unassembled WGS sequence"/>
</dbReference>
<evidence type="ECO:0000313" key="4">
    <source>
        <dbReference type="Proteomes" id="UP000034603"/>
    </source>
</evidence>
<feature type="domain" description="YoaR-like putative peptidoglycan binding" evidence="2">
    <location>
        <begin position="223"/>
        <end position="321"/>
    </location>
</feature>
<organism evidence="3 4">
    <name type="scientific">Candidatus Woesebacteria bacterium GW2011_GWA1_37_8</name>
    <dbReference type="NCBI Taxonomy" id="1618546"/>
    <lineage>
        <taxon>Bacteria</taxon>
        <taxon>Candidatus Woeseibacteriota</taxon>
    </lineage>
</organism>
<dbReference type="Pfam" id="PF12229">
    <property type="entry name" value="PG_binding_4"/>
    <property type="match status" value="2"/>
</dbReference>